<dbReference type="Pfam" id="PF00931">
    <property type="entry name" value="NB-ARC"/>
    <property type="match status" value="1"/>
</dbReference>
<reference evidence="11" key="2">
    <citation type="submission" date="2025-08" db="UniProtKB">
        <authorList>
            <consortium name="RefSeq"/>
        </authorList>
    </citation>
    <scope>IDENTIFICATION</scope>
</reference>
<dbReference type="Gene3D" id="1.10.10.10">
    <property type="entry name" value="Winged helix-like DNA-binding domain superfamily/Winged helix DNA-binding domain"/>
    <property type="match status" value="1"/>
</dbReference>
<proteinExistence type="predicted"/>
<evidence type="ECO:0000256" key="5">
    <source>
        <dbReference type="ARBA" id="ARBA00022840"/>
    </source>
</evidence>
<dbReference type="Gene3D" id="3.80.10.10">
    <property type="entry name" value="Ribonuclease Inhibitor"/>
    <property type="match status" value="1"/>
</dbReference>
<evidence type="ECO:0000256" key="2">
    <source>
        <dbReference type="ARBA" id="ARBA00022737"/>
    </source>
</evidence>
<dbReference type="Pfam" id="PF23559">
    <property type="entry name" value="WHD_DRP"/>
    <property type="match status" value="1"/>
</dbReference>
<dbReference type="InterPro" id="IPR002182">
    <property type="entry name" value="NB-ARC"/>
</dbReference>
<dbReference type="InterPro" id="IPR027417">
    <property type="entry name" value="P-loop_NTPase"/>
</dbReference>
<dbReference type="GO" id="GO:0043531">
    <property type="term" value="F:ADP binding"/>
    <property type="evidence" value="ECO:0007669"/>
    <property type="project" value="InterPro"/>
</dbReference>
<dbReference type="Gene3D" id="3.40.50.300">
    <property type="entry name" value="P-loop containing nucleotide triphosphate hydrolases"/>
    <property type="match status" value="1"/>
</dbReference>
<dbReference type="InterPro" id="IPR036388">
    <property type="entry name" value="WH-like_DNA-bd_sf"/>
</dbReference>
<dbReference type="KEGG" id="tcc:108663793"/>
<feature type="domain" description="Disease resistance protein winged helix" evidence="8">
    <location>
        <begin position="418"/>
        <end position="485"/>
    </location>
</feature>
<evidence type="ECO:0000259" key="9">
    <source>
        <dbReference type="Pfam" id="PF23598"/>
    </source>
</evidence>
<feature type="domain" description="Disease resistance R13L4/SHOC-2-like LRR" evidence="9">
    <location>
        <begin position="564"/>
        <end position="639"/>
    </location>
</feature>
<keyword evidence="5" id="KW-0067">ATP-binding</keyword>
<sequence>MVTEAVVLAVGGAFLSSTLNVLFDRLATVQALKPMISLFRGTKLRDDLLQKMEILLLTVEKVFGDAEEKQILNPSVKKWVDKLKDAAYDAEDLLDAMAIEDQVQEEQVKDFNTRLDKIVLKLQLIAEEKDILNLKEDQGGKSIPRLPTTSLVDESEVCLRNNDKKHILDILLSDGLNGQKIPVITIVGMGGIGKTTLAQFLYNDDRVKNYFNLRAWVYVSEEFDVFKVTKTIYESATLSSSDINDLNVLQVTLERTLMGRKFLLVLDNVWNESYRAWDLLLRPLQVGVPGSKIIVTTRSQTVSSTMRNALVHDLKRLSKGDCWALFSKHAFGNKNPNEDSTLKGIGEKIVEKCRGLPLAIKTLGSLLHSQVEAQEWDNVLNSRIWDLPAHKSDILPALRLSYHYLPSHLKRCFAYCSLFPKGHKFERRDLVRMWIAEGLVQQPNSRRRTEEVGEQYFHELLSRSIFQQSHDESRFIMHDLVNDLAQYTAGEFCFRFENGSPPQNPARVRHLSCILKPSDKPYKFEAFYGKNKFLRTFLPLRSPGDGKTPFDSGVFNKLFPAPSCLRVLSLSSYNITKFPDSVCNVKQLRYLDLSGAALRCLPERVGCLHNLETLKLSGCHRLTLLPANLWNLTKLEHLDISGTPILELLDSIGNLKELGYLDLSGTKIHFLPEGVCSLYNLQTL</sequence>
<dbReference type="SMART" id="SM00369">
    <property type="entry name" value="LRR_TYP"/>
    <property type="match status" value="3"/>
</dbReference>
<dbReference type="PRINTS" id="PR00364">
    <property type="entry name" value="DISEASERSIST"/>
</dbReference>
<dbReference type="FunFam" id="1.10.10.10:FF:000322">
    <property type="entry name" value="Probable disease resistance protein At1g63360"/>
    <property type="match status" value="1"/>
</dbReference>
<dbReference type="GeneID" id="108663793"/>
<protein>
    <submittedName>
        <fullName evidence="11">Disease resistance RPP13-like protein 1</fullName>
    </submittedName>
</protein>
<name>A0AB32X1I4_THECC</name>
<evidence type="ECO:0000256" key="4">
    <source>
        <dbReference type="ARBA" id="ARBA00022821"/>
    </source>
</evidence>
<dbReference type="InterPro" id="IPR042197">
    <property type="entry name" value="Apaf_helical"/>
</dbReference>
<dbReference type="RefSeq" id="XP_017984645.1">
    <property type="nucleotide sequence ID" value="XM_018129156.1"/>
</dbReference>
<dbReference type="Pfam" id="PF23598">
    <property type="entry name" value="LRR_14"/>
    <property type="match status" value="1"/>
</dbReference>
<dbReference type="AlphaFoldDB" id="A0AB32X1I4"/>
<feature type="domain" description="NB-ARC" evidence="6">
    <location>
        <begin position="165"/>
        <end position="334"/>
    </location>
</feature>
<dbReference type="InterPro" id="IPR032675">
    <property type="entry name" value="LRR_dom_sf"/>
</dbReference>
<dbReference type="SUPFAM" id="SSF52540">
    <property type="entry name" value="P-loop containing nucleoside triphosphate hydrolases"/>
    <property type="match status" value="1"/>
</dbReference>
<keyword evidence="4" id="KW-0611">Plant defense</keyword>
<dbReference type="Gramene" id="Tc10v2_t013350.1">
    <property type="protein sequence ID" value="Tc10v2_p013350.1"/>
    <property type="gene ID" value="Tc10v2_g013350"/>
</dbReference>
<dbReference type="Pfam" id="PF18052">
    <property type="entry name" value="Rx_N"/>
    <property type="match status" value="1"/>
</dbReference>
<feature type="domain" description="Disease resistance N-terminal" evidence="7">
    <location>
        <begin position="15"/>
        <end position="108"/>
    </location>
</feature>
<evidence type="ECO:0000259" key="6">
    <source>
        <dbReference type="Pfam" id="PF00931"/>
    </source>
</evidence>
<keyword evidence="1" id="KW-0433">Leucine-rich repeat</keyword>
<dbReference type="Gene3D" id="1.10.8.430">
    <property type="entry name" value="Helical domain of apoptotic protease-activating factors"/>
    <property type="match status" value="1"/>
</dbReference>
<dbReference type="SUPFAM" id="SSF52058">
    <property type="entry name" value="L domain-like"/>
    <property type="match status" value="1"/>
</dbReference>
<keyword evidence="3" id="KW-0547">Nucleotide-binding</keyword>
<evidence type="ECO:0000256" key="1">
    <source>
        <dbReference type="ARBA" id="ARBA00022614"/>
    </source>
</evidence>
<dbReference type="InterPro" id="IPR058922">
    <property type="entry name" value="WHD_DRP"/>
</dbReference>
<dbReference type="InterPro" id="IPR055414">
    <property type="entry name" value="LRR_R13L4/SHOC2-like"/>
</dbReference>
<dbReference type="GO" id="GO:0006952">
    <property type="term" value="P:defense response"/>
    <property type="evidence" value="ECO:0007669"/>
    <property type="project" value="UniProtKB-KW"/>
</dbReference>
<dbReference type="PANTHER" id="PTHR36766">
    <property type="entry name" value="PLANT BROAD-SPECTRUM MILDEW RESISTANCE PROTEIN RPW8"/>
    <property type="match status" value="1"/>
</dbReference>
<dbReference type="PANTHER" id="PTHR36766:SF51">
    <property type="entry name" value="DISEASE RESISTANCE RPP13-LIKE PROTEIN 1"/>
    <property type="match status" value="1"/>
</dbReference>
<dbReference type="InterPro" id="IPR003591">
    <property type="entry name" value="Leu-rich_rpt_typical-subtyp"/>
</dbReference>
<keyword evidence="2" id="KW-0677">Repeat</keyword>
<dbReference type="GO" id="GO:0051707">
    <property type="term" value="P:response to other organism"/>
    <property type="evidence" value="ECO:0007669"/>
    <property type="project" value="UniProtKB-ARBA"/>
</dbReference>
<dbReference type="GO" id="GO:0005524">
    <property type="term" value="F:ATP binding"/>
    <property type="evidence" value="ECO:0007669"/>
    <property type="project" value="UniProtKB-KW"/>
</dbReference>
<gene>
    <name evidence="11" type="primary">LOC108663793</name>
</gene>
<evidence type="ECO:0000313" key="11">
    <source>
        <dbReference type="RefSeq" id="XP_017984645.1"/>
    </source>
</evidence>
<accession>A0AB32X1I4</accession>
<dbReference type="FunFam" id="3.40.50.300:FF:001091">
    <property type="entry name" value="Probable disease resistance protein At1g61300"/>
    <property type="match status" value="1"/>
</dbReference>
<organism evidence="10 11">
    <name type="scientific">Theobroma cacao</name>
    <name type="common">Cacao</name>
    <name type="synonym">Cocoa</name>
    <dbReference type="NCBI Taxonomy" id="3641"/>
    <lineage>
        <taxon>Eukaryota</taxon>
        <taxon>Viridiplantae</taxon>
        <taxon>Streptophyta</taxon>
        <taxon>Embryophyta</taxon>
        <taxon>Tracheophyta</taxon>
        <taxon>Spermatophyta</taxon>
        <taxon>Magnoliopsida</taxon>
        <taxon>eudicotyledons</taxon>
        <taxon>Gunneridae</taxon>
        <taxon>Pentapetalae</taxon>
        <taxon>rosids</taxon>
        <taxon>malvids</taxon>
        <taxon>Malvales</taxon>
        <taxon>Malvaceae</taxon>
        <taxon>Byttnerioideae</taxon>
        <taxon>Theobroma</taxon>
    </lineage>
</organism>
<dbReference type="Gene3D" id="1.20.5.4130">
    <property type="match status" value="1"/>
</dbReference>
<evidence type="ECO:0000313" key="10">
    <source>
        <dbReference type="Proteomes" id="UP000694886"/>
    </source>
</evidence>
<evidence type="ECO:0000259" key="7">
    <source>
        <dbReference type="Pfam" id="PF18052"/>
    </source>
</evidence>
<dbReference type="Proteomes" id="UP000694886">
    <property type="component" value="Chromosome 10"/>
</dbReference>
<reference evidence="10" key="1">
    <citation type="journal article" date="1997" name="Nucleic Acids Res.">
        <title>tRNAscan-SE: a program for improved detection of transfer RNA genes in genomic sequence.</title>
        <authorList>
            <person name="Lowe T.M."/>
            <person name="Eddy S.R."/>
        </authorList>
    </citation>
    <scope>NUCLEOTIDE SEQUENCE [LARGE SCALE GENOMIC DNA]</scope>
    <source>
        <strain evidence="10">r\B97-61/B2</strain>
    </source>
</reference>
<dbReference type="InterPro" id="IPR041118">
    <property type="entry name" value="Rx_N"/>
</dbReference>
<evidence type="ECO:0000256" key="3">
    <source>
        <dbReference type="ARBA" id="ARBA00022741"/>
    </source>
</evidence>
<evidence type="ECO:0000259" key="8">
    <source>
        <dbReference type="Pfam" id="PF23559"/>
    </source>
</evidence>